<reference evidence="3" key="1">
    <citation type="submission" date="2021-12" db="EMBL/GenBank/DDBJ databases">
        <title>Prjna785345.</title>
        <authorList>
            <person name="Rujirawat T."/>
            <person name="Krajaejun T."/>
        </authorList>
    </citation>
    <scope>NUCLEOTIDE SEQUENCE</scope>
    <source>
        <strain evidence="3">Pi057C3</strain>
    </source>
</reference>
<keyword evidence="2" id="KW-0472">Membrane</keyword>
<proteinExistence type="predicted"/>
<name>A0AAD5M3D1_PYTIN</name>
<gene>
    <name evidence="3" type="ORF">P43SY_009234</name>
</gene>
<evidence type="ECO:0000256" key="1">
    <source>
        <dbReference type="SAM" id="MobiDB-lite"/>
    </source>
</evidence>
<feature type="compositionally biased region" description="Low complexity" evidence="1">
    <location>
        <begin position="77"/>
        <end position="96"/>
    </location>
</feature>
<evidence type="ECO:0000313" key="4">
    <source>
        <dbReference type="Proteomes" id="UP001209570"/>
    </source>
</evidence>
<keyword evidence="4" id="KW-1185">Reference proteome</keyword>
<feature type="compositionally biased region" description="Low complexity" evidence="1">
    <location>
        <begin position="150"/>
        <end position="162"/>
    </location>
</feature>
<comment type="caution">
    <text evidence="3">The sequence shown here is derived from an EMBL/GenBank/DDBJ whole genome shotgun (WGS) entry which is preliminary data.</text>
</comment>
<dbReference type="Proteomes" id="UP001209570">
    <property type="component" value="Unassembled WGS sequence"/>
</dbReference>
<feature type="region of interest" description="Disordered" evidence="1">
    <location>
        <begin position="69"/>
        <end position="166"/>
    </location>
</feature>
<feature type="compositionally biased region" description="Low complexity" evidence="1">
    <location>
        <begin position="110"/>
        <end position="125"/>
    </location>
</feature>
<dbReference type="Gene3D" id="2.60.120.200">
    <property type="match status" value="1"/>
</dbReference>
<feature type="compositionally biased region" description="Pro residues" evidence="1">
    <location>
        <begin position="139"/>
        <end position="149"/>
    </location>
</feature>
<protein>
    <submittedName>
        <fullName evidence="3">Uncharacterized protein</fullName>
    </submittedName>
</protein>
<keyword evidence="2" id="KW-0812">Transmembrane</keyword>
<evidence type="ECO:0000313" key="3">
    <source>
        <dbReference type="EMBL" id="KAJ0402977.1"/>
    </source>
</evidence>
<accession>A0AAD5M3D1</accession>
<dbReference type="AlphaFoldDB" id="A0AAD5M3D1"/>
<feature type="transmembrane region" description="Helical" evidence="2">
    <location>
        <begin position="46"/>
        <end position="64"/>
    </location>
</feature>
<keyword evidence="2" id="KW-1133">Transmembrane helix</keyword>
<organism evidence="3 4">
    <name type="scientific">Pythium insidiosum</name>
    <name type="common">Pythiosis disease agent</name>
    <dbReference type="NCBI Taxonomy" id="114742"/>
    <lineage>
        <taxon>Eukaryota</taxon>
        <taxon>Sar</taxon>
        <taxon>Stramenopiles</taxon>
        <taxon>Oomycota</taxon>
        <taxon>Peronosporomycetes</taxon>
        <taxon>Pythiales</taxon>
        <taxon>Pythiaceae</taxon>
        <taxon>Pythium</taxon>
    </lineage>
</organism>
<evidence type="ECO:0000256" key="2">
    <source>
        <dbReference type="SAM" id="Phobius"/>
    </source>
</evidence>
<sequence length="444" mass="48121">MAETEYTHEQTARASERFTDVMPATYDEKDNMDLLRQKLSERKKPIYAGLAFLCVVVIGASIAVSTGGSTKANVQSAGPANTPAPTTVAPAPMPITSDMDAAGVHGVDFSNSSSSASSATGSGSSHGKDEAGLLESTPTPSPSPTPTTPAPTTAEPTPAPTEKPLLPYREVEFDWRDPKNWEYSNGNPVPADMFADGGIKLTSANSPTPIRTKRGWGGEKILLVEWERSSSSDTNIWMLNKKIEKQFAPGNGWPYYGELDIFEMFTQDAKDKPNYDFSGFGNSGGADSYGQLTLHNGPRKEHGDPCFCPAAIKPNWFKNTAPMTSGCTAQFSNDPKNAIATIWGRDGTGHYLELWQKPTVTEGGKKDNVKTFDIQPGGVKTMKIYNNADLFWGTPASSACAKNGGHDGAGFPFFEDFYITMEEQKKNDPGAWFKVTNMQFFVKN</sequence>
<dbReference type="EMBL" id="JAKCXM010000091">
    <property type="protein sequence ID" value="KAJ0402977.1"/>
    <property type="molecule type" value="Genomic_DNA"/>
</dbReference>